<accession>A0ABT2CPA7</accession>
<dbReference type="InterPro" id="IPR019845">
    <property type="entry name" value="Squalene/phytoene_synthase_CS"/>
</dbReference>
<sequence>MTRHELDAAGITEPALRAAYAHCRRLNSRHGKTYFLATRLLPVERRPAVHALYGFARWADDIVDDLTTGLGTAEREAGLAALSARLTAGLRDGRSDEPVVRAVADTARRYAIPHAHFEDFLASMRSDLTVTDYPTYDDLMGYMHGSAAVIGLQMLPVLGTVTDRDTAAPHAAALGVAFQLTNFLRDVGEDLDRGRIYLPGDLLAAHGVDRELLRWSRATGRPDRRIRAALEATAALTRGVYREAHPGLAMLEPRTRPCVRTAFVLYGGILDAVAADGYPVLHRRSVVPRRRRAAVALTGLAAVLGARLRPAGGPVAAGRAVTGAVAAGSPVTGPVTAAGREGRRM</sequence>
<comment type="caution">
    <text evidence="3">The sequence shown here is derived from an EMBL/GenBank/DDBJ whole genome shotgun (WGS) entry which is preliminary data.</text>
</comment>
<comment type="pathway">
    <text evidence="1">Carotenoid biosynthesis; phytoene biosynthesis.</text>
</comment>
<name>A0ABT2CPA7_9ACTN</name>
<dbReference type="PROSITE" id="PS01044">
    <property type="entry name" value="SQUALEN_PHYTOEN_SYN_1"/>
    <property type="match status" value="1"/>
</dbReference>
<proteinExistence type="predicted"/>
<dbReference type="RefSeq" id="WP_258789764.1">
    <property type="nucleotide sequence ID" value="NZ_JANUGQ010000022.1"/>
</dbReference>
<reference evidence="3" key="1">
    <citation type="submission" date="2022-08" db="EMBL/GenBank/DDBJ databases">
        <authorList>
            <person name="Somphong A."/>
            <person name="Phongsopitanun W."/>
        </authorList>
    </citation>
    <scope>NUCLEOTIDE SEQUENCE</scope>
    <source>
        <strain evidence="3">LP05-1</strain>
    </source>
</reference>
<dbReference type="InterPro" id="IPR008949">
    <property type="entry name" value="Isoprenoid_synthase_dom_sf"/>
</dbReference>
<dbReference type="Pfam" id="PF00494">
    <property type="entry name" value="SQS_PSY"/>
    <property type="match status" value="1"/>
</dbReference>
<dbReference type="CDD" id="cd00683">
    <property type="entry name" value="Trans_IPPS_HH"/>
    <property type="match status" value="1"/>
</dbReference>
<evidence type="ECO:0000313" key="3">
    <source>
        <dbReference type="EMBL" id="MCS0638404.1"/>
    </source>
</evidence>
<dbReference type="PROSITE" id="PS01045">
    <property type="entry name" value="SQUALEN_PHYTOEN_SYN_2"/>
    <property type="match status" value="1"/>
</dbReference>
<dbReference type="InterPro" id="IPR044843">
    <property type="entry name" value="Trans_IPPS_bact-type"/>
</dbReference>
<keyword evidence="2" id="KW-0808">Transferase</keyword>
<dbReference type="Gene3D" id="1.10.600.10">
    <property type="entry name" value="Farnesyl Diphosphate Synthase"/>
    <property type="match status" value="1"/>
</dbReference>
<dbReference type="SFLD" id="SFLDG01212">
    <property type="entry name" value="Phytoene_synthase_like"/>
    <property type="match status" value="1"/>
</dbReference>
<protein>
    <submittedName>
        <fullName evidence="3">Phytoene/squalene synthase family protein</fullName>
    </submittedName>
</protein>
<dbReference type="InterPro" id="IPR033904">
    <property type="entry name" value="Trans_IPPS_HH"/>
</dbReference>
<evidence type="ECO:0000313" key="4">
    <source>
        <dbReference type="Proteomes" id="UP001431313"/>
    </source>
</evidence>
<evidence type="ECO:0000256" key="2">
    <source>
        <dbReference type="ARBA" id="ARBA00022679"/>
    </source>
</evidence>
<evidence type="ECO:0000256" key="1">
    <source>
        <dbReference type="ARBA" id="ARBA00004684"/>
    </source>
</evidence>
<dbReference type="Proteomes" id="UP001431313">
    <property type="component" value="Unassembled WGS sequence"/>
</dbReference>
<dbReference type="InterPro" id="IPR002060">
    <property type="entry name" value="Squ/phyt_synthse"/>
</dbReference>
<dbReference type="SFLD" id="SFLDG01018">
    <property type="entry name" value="Squalene/Phytoene_Synthase_Lik"/>
    <property type="match status" value="1"/>
</dbReference>
<gene>
    <name evidence="3" type="ORF">NX801_22660</name>
</gene>
<dbReference type="SUPFAM" id="SSF48576">
    <property type="entry name" value="Terpenoid synthases"/>
    <property type="match status" value="1"/>
</dbReference>
<dbReference type="PANTHER" id="PTHR31480">
    <property type="entry name" value="BIFUNCTIONAL LYCOPENE CYCLASE/PHYTOENE SYNTHASE"/>
    <property type="match status" value="1"/>
</dbReference>
<dbReference type="EMBL" id="JANUGQ010000022">
    <property type="protein sequence ID" value="MCS0638404.1"/>
    <property type="molecule type" value="Genomic_DNA"/>
</dbReference>
<keyword evidence="4" id="KW-1185">Reference proteome</keyword>
<organism evidence="3 4">
    <name type="scientific">Streptomyces pyxinae</name>
    <dbReference type="NCBI Taxonomy" id="2970734"/>
    <lineage>
        <taxon>Bacteria</taxon>
        <taxon>Bacillati</taxon>
        <taxon>Actinomycetota</taxon>
        <taxon>Actinomycetes</taxon>
        <taxon>Kitasatosporales</taxon>
        <taxon>Streptomycetaceae</taxon>
        <taxon>Streptomyces</taxon>
    </lineage>
</organism>
<dbReference type="SFLD" id="SFLDS00005">
    <property type="entry name" value="Isoprenoid_Synthase_Type_I"/>
    <property type="match status" value="1"/>
</dbReference>